<feature type="region of interest" description="Disordered" evidence="2">
    <location>
        <begin position="1039"/>
        <end position="1060"/>
    </location>
</feature>
<name>A0A812QWG5_9DINO</name>
<feature type="region of interest" description="Disordered" evidence="2">
    <location>
        <begin position="812"/>
        <end position="889"/>
    </location>
</feature>
<dbReference type="OrthoDB" id="5954868at2759"/>
<comment type="similarity">
    <text evidence="1">Belongs to the glycosyltransferase 47 family.</text>
</comment>
<evidence type="ECO:0000256" key="2">
    <source>
        <dbReference type="SAM" id="MobiDB-lite"/>
    </source>
</evidence>
<dbReference type="GO" id="GO:0003676">
    <property type="term" value="F:nucleic acid binding"/>
    <property type="evidence" value="ECO:0007669"/>
    <property type="project" value="InterPro"/>
</dbReference>
<dbReference type="EMBL" id="CAJNDS010002277">
    <property type="protein sequence ID" value="CAE7407625.1"/>
    <property type="molecule type" value="Genomic_DNA"/>
</dbReference>
<dbReference type="InterPro" id="IPR040911">
    <property type="entry name" value="Exostosin_GT47"/>
</dbReference>
<dbReference type="PROSITE" id="PS50994">
    <property type="entry name" value="INTEGRASE"/>
    <property type="match status" value="1"/>
</dbReference>
<dbReference type="GO" id="GO:0016757">
    <property type="term" value="F:glycosyltransferase activity"/>
    <property type="evidence" value="ECO:0007669"/>
    <property type="project" value="InterPro"/>
</dbReference>
<dbReference type="PANTHER" id="PTHR11062">
    <property type="entry name" value="EXOSTOSIN HEPARAN SULFATE GLYCOSYLTRANSFERASE -RELATED"/>
    <property type="match status" value="1"/>
</dbReference>
<sequence>MAVREAISQSNRSTLEPKNGTGYNVFGLFSHGNMSGITRKSHELPWLCKYVNLFGKHHLAQEGSCWTSFAVNFNQPMNIHLDPNNDPGSSNFTCSFGDFKGGQLWVELTEDSDPSVSPVRWKTKRNGQRVPGHLHTTQHRFIQFSPKSFHATDRWSGTRISLTFYSSRLIAQSTEARRECLKKLGFPLPRSVRPLKYDDNEGEDAYAVDPVEGQGAGEVLLCQDVRHLLQASCEEVWDEVNSLLDVHGRDPHCLQVDVIELTSNWNSEARLSHGSNFRKVLRNVISLSQQQLRGGECVWVSEKHSSAWRDRDSCQFWQTLAESGKAFEWQHGDLQIRTTSKAMFLDCSRVSSKMESVENQWDYLYRAFCGSVMNFHGASSASGEGNPVYAVTAQKEALEGVDKKELESLLDTVQKLHRRFGHPSNSLLLKNLRARGASPKLLAVAAEFKCDMCMENQIRTSAPAVSLKREDRLWCTLQIDGFYMRIGQEVFHYLLMVDEASGFCVVEEMIRHPEKEMRHMTTAQVCRTLELRWCQIFGFPETIKLDPEGAFRGLDLGEYCSSRGIELSVIPAEYHEGISEVERSIGTIRRKIEAFMRQEQYHPTRAAAQMVAAHNTMARTLGFSPAQWAFGRDVTVTGHSRERPGEVCAQSAMSDPSHGMAESLELRTRAEKAFIEARAREVMSRAMNSRTRPAKRFLPGDIIFYQRFQVPQDAPANSVVDRPRMGIARFYGPARVLATETRVVSEEGVRKPSAIVWAVCNGRLKRFHQSQVRHSTESERLIAEGAAGAEFPWTFASLASLLDRGSFDDETIVRSRTRGRSKTPARSRSVPPGRRAAPEPPVLPPQLHYGPEPEAEDFEEEEEMIPVPAEMSRGSKRPDPEPPHDDEAEMIPVPQAHNSLVENLDMSRFLNDPQYLPANFVTLDQEESESSAYVIQNASCASLQDESPAFAVTLAAPSSEAEWKALVKNPKRFIAKSVQKGVEVSYAKLNGVQRAAMDEAMKVEVDNWMKTQAVRAVQKFLPQRELLKMRWVLTFKSAPDESAEPKDGQPASDSPKASGERIKAKARIVILGYSDPNLLEANTVSPAMSRLSRQLLLNMASVRKWDILCGDVKSAFLQAKSPQGQRCVFAAPVPELARALGLQEGQAVQLLRSCYGLVSAPREWYEDVHRTLVSLGAERLTTDSCVWRIRDASGAVVGLVSSHVDDFLMTGCSSSKAWQDFLHGFKNAYEWSPWEHGAFRHCGVNIMQHPDHSVSLDHSSFCQELKQLDPIREERKLTLAEVSQVRAVLGSVQWRVYQSAPQHAAKLNYLQSLIASQDSSIVEQVNKLIREVYSARSLSVQVQSLGAEDPEQLCMIAWSDASLANRPDFSSTGGHLIALMHQQSLEAGMGRINPIAWKSGRLHRIARSSLSAESQALADTEQELFFARLEWREMIGDYVDAKVPENTAAKVPSYLVVDAKAMFDTLSKGVFVASQKDKYTGLELLSLSQHLEKQKTVLLWCDSNHMLADGLTKASKQDVLKRFLASGYWRIRYDGAFISAKKRRQMLREPAAENVTNSVFLQCTEQAQALKCFGILPGGMSEDLYKSVLPPPSSACKHSVLTSRSSFGPRLLTLFLQISDRLRASSAENDYHFLHHIFGDNRFPGSHIEEASEREQIEVKRSIEAAISFGGGRMLQLGLLRRIHMVLQSWYFLCVFLALRATGFFVPLDASSIQALFGRFALLEIPKSKCRYKDTGTWHPECVHGLDEFVECEYNGYQYSMEWYFMQMLRESRQYLAESLDKAEFIYFPQCVSQLYFALRQSYNFTHWQAIERAELGYLVPILRWAHASPAHRATGGLNFWTVFSMDLGRQDFPRSAAWLQPWSVGSLTGSATWTIDQQMLHKSAFLSGPGYKADSCWEEDTKPVALANEMFPARSFYKQDTVISIPSRFSPHPRSRRFGGRTVLGFFAGSPNSCARKRVLAALAAEPGFDVSTSFAKDDENYRERMWRARFCFVLRGSSHTNNVRLYDVMAHGCVPVVVSDDFQAPLDRLLPWREMAIFLPTSSIPRLAEILRHEITEADRWRYFQNIALGSPPGAKGFPADLTMAKTMASTKGLDQETLWSGLSASKVFEWHESQFWMLFYADVASKLRDRLREAKAPPSETTERNSTETPLLAAFRWVLDLNWRRDQRPWVFVDCGGVSPEPFRALGGWRDVDGCCQARMLAVEWRNPSLKRPYRPQVAGLPALRQCTEVTVIQDSDLSKLQQISKQLPGLCRRRKCQAPDSDNAQAEGLADIVVQVGRRCHPDRLFTLLPKLWPRYLWLEGASPSAARSGLLRALLQEGWLCFRPAGARLAPLFEPFAGKPQLGRGGALCAQETDESLDLLVRTGPYSSQGVGVRSSSSSRPRRQPTREDVSCTHSVSLRSETRTGRNGSVLPGNLRLRVHGRGSAEGHASTSRCSPRTWRIWLRTTTCAAGVDQKPIEPCPRPPPHCQQPASFEEDESLIEAQRGSKLMAQGVKDGALPELPRLRPNRAQRTRLPSFYAMHMWTWTILEHIVASVHATANVP</sequence>
<feature type="region of interest" description="Disordered" evidence="2">
    <location>
        <begin position="2372"/>
        <end position="2420"/>
    </location>
</feature>
<dbReference type="InterPro" id="IPR001584">
    <property type="entry name" value="Integrase_cat-core"/>
</dbReference>
<dbReference type="InterPro" id="IPR012337">
    <property type="entry name" value="RNaseH-like_sf"/>
</dbReference>
<accession>A0A812QWG5</accession>
<feature type="compositionally biased region" description="Basic residues" evidence="2">
    <location>
        <begin position="815"/>
        <end position="825"/>
    </location>
</feature>
<protein>
    <submittedName>
        <fullName evidence="4">RE1 protein</fullName>
    </submittedName>
</protein>
<evidence type="ECO:0000259" key="3">
    <source>
        <dbReference type="PROSITE" id="PS50994"/>
    </source>
</evidence>
<dbReference type="Pfam" id="PF03016">
    <property type="entry name" value="Exostosin_GT47"/>
    <property type="match status" value="1"/>
</dbReference>
<dbReference type="InterPro" id="IPR036397">
    <property type="entry name" value="RNaseH_sf"/>
</dbReference>
<dbReference type="Pfam" id="PF07727">
    <property type="entry name" value="RVT_2"/>
    <property type="match status" value="1"/>
</dbReference>
<dbReference type="Gene3D" id="3.30.420.10">
    <property type="entry name" value="Ribonuclease H-like superfamily/Ribonuclease H"/>
    <property type="match status" value="1"/>
</dbReference>
<dbReference type="PANTHER" id="PTHR11062:SF281">
    <property type="entry name" value="EXOSTOSIN-LIKE 2"/>
    <property type="match status" value="1"/>
</dbReference>
<proteinExistence type="inferred from homology"/>
<comment type="caution">
    <text evidence="4">The sequence shown here is derived from an EMBL/GenBank/DDBJ whole genome shotgun (WGS) entry which is preliminary data.</text>
</comment>
<evidence type="ECO:0000256" key="1">
    <source>
        <dbReference type="ARBA" id="ARBA00010271"/>
    </source>
</evidence>
<feature type="compositionally biased region" description="Low complexity" evidence="2">
    <location>
        <begin position="2372"/>
        <end position="2384"/>
    </location>
</feature>
<keyword evidence="5" id="KW-1185">Reference proteome</keyword>
<feature type="domain" description="Integrase catalytic" evidence="3">
    <location>
        <begin position="459"/>
        <end position="633"/>
    </location>
</feature>
<dbReference type="GO" id="GO:0015074">
    <property type="term" value="P:DNA integration"/>
    <property type="evidence" value="ECO:0007669"/>
    <property type="project" value="InterPro"/>
</dbReference>
<feature type="compositionally biased region" description="Acidic residues" evidence="2">
    <location>
        <begin position="853"/>
        <end position="864"/>
    </location>
</feature>
<evidence type="ECO:0000313" key="5">
    <source>
        <dbReference type="Proteomes" id="UP000604046"/>
    </source>
</evidence>
<dbReference type="InterPro" id="IPR013103">
    <property type="entry name" value="RVT_2"/>
</dbReference>
<reference evidence="4" key="1">
    <citation type="submission" date="2021-02" db="EMBL/GenBank/DDBJ databases">
        <authorList>
            <person name="Dougan E. K."/>
            <person name="Rhodes N."/>
            <person name="Thang M."/>
            <person name="Chan C."/>
        </authorList>
    </citation>
    <scope>NUCLEOTIDE SEQUENCE</scope>
</reference>
<dbReference type="Proteomes" id="UP000604046">
    <property type="component" value="Unassembled WGS sequence"/>
</dbReference>
<dbReference type="SUPFAM" id="SSF53098">
    <property type="entry name" value="Ribonuclease H-like"/>
    <property type="match status" value="1"/>
</dbReference>
<feature type="compositionally biased region" description="Basic and acidic residues" evidence="2">
    <location>
        <begin position="876"/>
        <end position="885"/>
    </location>
</feature>
<gene>
    <name evidence="4" type="primary">RE1</name>
    <name evidence="4" type="ORF">SNAT2548_LOCUS22177</name>
</gene>
<evidence type="ECO:0000313" key="4">
    <source>
        <dbReference type="EMBL" id="CAE7407625.1"/>
    </source>
</evidence>
<dbReference type="InterPro" id="IPR004263">
    <property type="entry name" value="Exostosin"/>
</dbReference>
<organism evidence="4 5">
    <name type="scientific">Symbiodinium natans</name>
    <dbReference type="NCBI Taxonomy" id="878477"/>
    <lineage>
        <taxon>Eukaryota</taxon>
        <taxon>Sar</taxon>
        <taxon>Alveolata</taxon>
        <taxon>Dinophyceae</taxon>
        <taxon>Suessiales</taxon>
        <taxon>Symbiodiniaceae</taxon>
        <taxon>Symbiodinium</taxon>
    </lineage>
</organism>